<dbReference type="RefSeq" id="WP_346100485.1">
    <property type="nucleotide sequence ID" value="NZ_BAAABY010000070.1"/>
</dbReference>
<feature type="region of interest" description="Disordered" evidence="1">
    <location>
        <begin position="166"/>
        <end position="186"/>
    </location>
</feature>
<gene>
    <name evidence="2" type="ORF">GCM10010361_78340</name>
</gene>
<proteinExistence type="predicted"/>
<dbReference type="EMBL" id="BAAABY010000070">
    <property type="protein sequence ID" value="GAA0501131.1"/>
    <property type="molecule type" value="Genomic_DNA"/>
</dbReference>
<comment type="caution">
    <text evidence="2">The sequence shown here is derived from an EMBL/GenBank/DDBJ whole genome shotgun (WGS) entry which is preliminary data.</text>
</comment>
<protein>
    <submittedName>
        <fullName evidence="2">Uncharacterized protein</fullName>
    </submittedName>
</protein>
<evidence type="ECO:0000313" key="3">
    <source>
        <dbReference type="Proteomes" id="UP001500909"/>
    </source>
</evidence>
<dbReference type="Proteomes" id="UP001500909">
    <property type="component" value="Unassembled WGS sequence"/>
</dbReference>
<sequence length="203" mass="22766">MTASNALPEYLVAYLMERDAQRASAVDTLLTSLTERERALVRDAAVMGYVRGTFHPRGEEVPLNKAIVAEVVSACFTFPSLYPAINADIEDQHQTIEYFVQCQQPDGTWESCSSPITNPRVAVEQRAAHRRAHPDCEYRIARRTTTVLIEAEQPERVDLPCGECGHPQHQHTAGDDPVSPGQCRQCVTEGDEDNAWHDYEEQQ</sequence>
<accession>A0ABN1BM92</accession>
<keyword evidence="3" id="KW-1185">Reference proteome</keyword>
<organism evidence="2 3">
    <name type="scientific">Streptomyces olivaceiscleroticus</name>
    <dbReference type="NCBI Taxonomy" id="68245"/>
    <lineage>
        <taxon>Bacteria</taxon>
        <taxon>Bacillati</taxon>
        <taxon>Actinomycetota</taxon>
        <taxon>Actinomycetes</taxon>
        <taxon>Kitasatosporales</taxon>
        <taxon>Streptomycetaceae</taxon>
        <taxon>Streptomyces</taxon>
    </lineage>
</organism>
<evidence type="ECO:0000313" key="2">
    <source>
        <dbReference type="EMBL" id="GAA0501131.1"/>
    </source>
</evidence>
<name>A0ABN1BM92_9ACTN</name>
<evidence type="ECO:0000256" key="1">
    <source>
        <dbReference type="SAM" id="MobiDB-lite"/>
    </source>
</evidence>
<reference evidence="2 3" key="1">
    <citation type="journal article" date="2019" name="Int. J. Syst. Evol. Microbiol.">
        <title>The Global Catalogue of Microorganisms (GCM) 10K type strain sequencing project: providing services to taxonomists for standard genome sequencing and annotation.</title>
        <authorList>
            <consortium name="The Broad Institute Genomics Platform"/>
            <consortium name="The Broad Institute Genome Sequencing Center for Infectious Disease"/>
            <person name="Wu L."/>
            <person name="Ma J."/>
        </authorList>
    </citation>
    <scope>NUCLEOTIDE SEQUENCE [LARGE SCALE GENOMIC DNA]</scope>
    <source>
        <strain evidence="2 3">JCM 4805</strain>
    </source>
</reference>